<organism evidence="5 6">
    <name type="scientific">Aequorivita soesokkakensis</name>
    <dbReference type="NCBI Taxonomy" id="1385699"/>
    <lineage>
        <taxon>Bacteria</taxon>
        <taxon>Pseudomonadati</taxon>
        <taxon>Bacteroidota</taxon>
        <taxon>Flavobacteriia</taxon>
        <taxon>Flavobacteriales</taxon>
        <taxon>Flavobacteriaceae</taxon>
        <taxon>Aequorivita</taxon>
    </lineage>
</organism>
<dbReference type="STRING" id="1385699.A7A78_14615"/>
<evidence type="ECO:0000256" key="2">
    <source>
        <dbReference type="SAM" id="MobiDB-lite"/>
    </source>
</evidence>
<dbReference type="EMBL" id="LXIE01000037">
    <property type="protein sequence ID" value="OAD90540.1"/>
    <property type="molecule type" value="Genomic_DNA"/>
</dbReference>
<feature type="region of interest" description="Disordered" evidence="2">
    <location>
        <begin position="296"/>
        <end position="341"/>
    </location>
</feature>
<gene>
    <name evidence="5" type="ORF">A7A78_14615</name>
</gene>
<sequence length="341" mass="38424">MLSKIIFSATLLFSFLTVYSQTDTGNKFNTKLIKVNNKIYMLQGKGGNIGLSFGNEGIFMIDDQYAEGIEQIQKDIKTISKNPIQFLVNTHFHGDHTGGNAVLAQQGTIIFSQENVHARLQGMIAEEKKKIPQEILPVVTFSEDLTFHYNGEKIYVFHVHNAHTDGDAMVYFTDSNVLHTGDVFFNGKYPFIDTDNGGSIQGYIDGIGKALLLINEDTKIIPGHGDVGTYKDLQKASYMLSIIYKRVTTHYINKKTEEEVAQMKDITKEFDDLGYGDGFISTEAFLRTVYKEVAKERSPIDKNAEKNRQAREKLEKMQEKQNSPQENKTPPQNVKGSNDVD</sequence>
<dbReference type="GO" id="GO:0017001">
    <property type="term" value="P:antibiotic catabolic process"/>
    <property type="evidence" value="ECO:0007669"/>
    <property type="project" value="UniProtKB-ARBA"/>
</dbReference>
<name>A0A1A9LBA0_9FLAO</name>
<proteinExistence type="inferred from homology"/>
<evidence type="ECO:0000259" key="4">
    <source>
        <dbReference type="SMART" id="SM00849"/>
    </source>
</evidence>
<feature type="compositionally biased region" description="Polar residues" evidence="2">
    <location>
        <begin position="320"/>
        <end position="341"/>
    </location>
</feature>
<dbReference type="SUPFAM" id="SSF56281">
    <property type="entry name" value="Metallo-hydrolase/oxidoreductase"/>
    <property type="match status" value="1"/>
</dbReference>
<evidence type="ECO:0000256" key="3">
    <source>
        <dbReference type="SAM" id="SignalP"/>
    </source>
</evidence>
<feature type="domain" description="Metallo-beta-lactamase" evidence="4">
    <location>
        <begin position="46"/>
        <end position="224"/>
    </location>
</feature>
<dbReference type="InterPro" id="IPR050855">
    <property type="entry name" value="NDM-1-like"/>
</dbReference>
<dbReference type="CDD" id="cd16282">
    <property type="entry name" value="metallo-hydrolase-like_MBL-fold"/>
    <property type="match status" value="1"/>
</dbReference>
<dbReference type="InterPro" id="IPR001279">
    <property type="entry name" value="Metallo-B-lactamas"/>
</dbReference>
<dbReference type="Gene3D" id="3.60.15.10">
    <property type="entry name" value="Ribonuclease Z/Hydroxyacylglutathione hydrolase-like"/>
    <property type="match status" value="1"/>
</dbReference>
<evidence type="ECO:0000313" key="5">
    <source>
        <dbReference type="EMBL" id="OAD90540.1"/>
    </source>
</evidence>
<feature type="compositionally biased region" description="Basic and acidic residues" evidence="2">
    <location>
        <begin position="296"/>
        <end position="319"/>
    </location>
</feature>
<comment type="similarity">
    <text evidence="1">Belongs to the metallo-beta-lactamase superfamily. Class-B beta-lactamase family.</text>
</comment>
<dbReference type="Pfam" id="PF00753">
    <property type="entry name" value="Lactamase_B"/>
    <property type="match status" value="1"/>
</dbReference>
<dbReference type="Proteomes" id="UP000077552">
    <property type="component" value="Unassembled WGS sequence"/>
</dbReference>
<accession>A0A1A9LBA0</accession>
<dbReference type="SMART" id="SM00849">
    <property type="entry name" value="Lactamase_B"/>
    <property type="match status" value="1"/>
</dbReference>
<dbReference type="RefSeq" id="WP_068762668.1">
    <property type="nucleotide sequence ID" value="NZ_LXIE01000037.1"/>
</dbReference>
<protein>
    <recommendedName>
        <fullName evidence="4">Metallo-beta-lactamase domain-containing protein</fullName>
    </recommendedName>
</protein>
<keyword evidence="6" id="KW-1185">Reference proteome</keyword>
<feature type="signal peptide" evidence="3">
    <location>
        <begin position="1"/>
        <end position="20"/>
    </location>
</feature>
<keyword evidence="3" id="KW-0732">Signal</keyword>
<dbReference type="PANTHER" id="PTHR42951">
    <property type="entry name" value="METALLO-BETA-LACTAMASE DOMAIN-CONTAINING"/>
    <property type="match status" value="1"/>
</dbReference>
<evidence type="ECO:0000256" key="1">
    <source>
        <dbReference type="ARBA" id="ARBA00005250"/>
    </source>
</evidence>
<dbReference type="OrthoDB" id="9769598at2"/>
<comment type="caution">
    <text evidence="5">The sequence shown here is derived from an EMBL/GenBank/DDBJ whole genome shotgun (WGS) entry which is preliminary data.</text>
</comment>
<dbReference type="AlphaFoldDB" id="A0A1A9LBA0"/>
<reference evidence="5 6" key="1">
    <citation type="submission" date="2016-05" db="EMBL/GenBank/DDBJ databases">
        <title>Genome sequencing of Vitellibacter soesokkakensis RSSK-12.</title>
        <authorList>
            <person name="Thevarajoo S."/>
            <person name="Selvaratnam C."/>
            <person name="Goh K.M."/>
            <person name="Chan K.-G."/>
            <person name="Chong C.S."/>
        </authorList>
    </citation>
    <scope>NUCLEOTIDE SEQUENCE [LARGE SCALE GENOMIC DNA]</scope>
    <source>
        <strain evidence="5 6">RSSK-12</strain>
    </source>
</reference>
<dbReference type="InterPro" id="IPR036866">
    <property type="entry name" value="RibonucZ/Hydroxyglut_hydro"/>
</dbReference>
<dbReference type="PANTHER" id="PTHR42951:SF4">
    <property type="entry name" value="ACYL-COENZYME A THIOESTERASE MBLAC2"/>
    <property type="match status" value="1"/>
</dbReference>
<feature type="chain" id="PRO_5008391999" description="Metallo-beta-lactamase domain-containing protein" evidence="3">
    <location>
        <begin position="21"/>
        <end position="341"/>
    </location>
</feature>
<evidence type="ECO:0000313" key="6">
    <source>
        <dbReference type="Proteomes" id="UP000077552"/>
    </source>
</evidence>